<comment type="caution">
    <text evidence="3">The sequence shown here is derived from an EMBL/GenBank/DDBJ whole genome shotgun (WGS) entry which is preliminary data.</text>
</comment>
<feature type="transmembrane region" description="Helical" evidence="1">
    <location>
        <begin position="132"/>
        <end position="150"/>
    </location>
</feature>
<feature type="transmembrane region" description="Helical" evidence="1">
    <location>
        <begin position="17"/>
        <end position="36"/>
    </location>
</feature>
<organism evidence="3 4">
    <name type="scientific">Acer yangbiense</name>
    <dbReference type="NCBI Taxonomy" id="1000413"/>
    <lineage>
        <taxon>Eukaryota</taxon>
        <taxon>Viridiplantae</taxon>
        <taxon>Streptophyta</taxon>
        <taxon>Embryophyta</taxon>
        <taxon>Tracheophyta</taxon>
        <taxon>Spermatophyta</taxon>
        <taxon>Magnoliopsida</taxon>
        <taxon>eudicotyledons</taxon>
        <taxon>Gunneridae</taxon>
        <taxon>Pentapetalae</taxon>
        <taxon>rosids</taxon>
        <taxon>malvids</taxon>
        <taxon>Sapindales</taxon>
        <taxon>Sapindaceae</taxon>
        <taxon>Hippocastanoideae</taxon>
        <taxon>Acereae</taxon>
        <taxon>Acer</taxon>
    </lineage>
</organism>
<protein>
    <recommendedName>
        <fullName evidence="2">DUF4220 domain-containing protein</fullName>
    </recommendedName>
</protein>
<evidence type="ECO:0000256" key="1">
    <source>
        <dbReference type="SAM" id="Phobius"/>
    </source>
</evidence>
<sequence length="754" mass="87192">MEVFSEKILNLWNKCEVRVIILLSLSLQIILVTFGSRRKFTARSWIRIVVWSAYLTADWVASVALGNLAASTQADSDLQIFWAPFLLLHMGGPDTITAYSLEDNELWLRHLLGLVVQVGVALYVFLRSWSNSALTFIAIPIFITGIIKYGERTFVLRSSSAQQLKNSLLSNPDPGPNFIQMEKIEERREQLRQKRREEQGSSSWLQEFVDDVAYNPSVPKMATVVESESLETGASDLQVAYFLFKRFRYLFADSILGTHERIDSCSLIENKSAEDAFKVIATELGFMYDLLYTKATIVYSRLGIFFRVVSFVASVTALVLFSVIIDIHAYSSIDVSITYVLLIGAVVLEVYAFVVLLFSDWTALWYAGLRKTNHTAMCCATFPCHSILANRKRWSRSMAQYNLISSCLHKIQPRWFRVQKLPWIGDLLEKYQCLTWEDVNMDLEEMIFRQLVEKSIEIKEDRFNIESCRILLAKRGDYVLEKRYGLHDRFSWSTTKVEFDHSLLLWHIATDLCYYSDLDDIHGGDVNKLDSKCRNSKCLSDYMLYLLVFNPTMLPEGIGEIRYRDTLAEMLRFFLEEEVGYCCCPIVENREKSVKKNEACKALLQVNFGAAQENIKGDKSQSLLFYGCRLAKQLKSLEIDNRRNKWEVINEVWVEMLTYAANKCRWKEHGQQLRKGGELLTHVRLLMTHLGLSEQYRIQKLEFNQENVKHLKFNRLLVCLCIILCLPDMIFNCCRSLCCSCQNCFQKKRDTSQV</sequence>
<reference evidence="4" key="1">
    <citation type="journal article" date="2019" name="Gigascience">
        <title>De novo genome assembly of the endangered Acer yangbiense, a plant species with extremely small populations endemic to Yunnan Province, China.</title>
        <authorList>
            <person name="Yang J."/>
            <person name="Wariss H.M."/>
            <person name="Tao L."/>
            <person name="Zhang R."/>
            <person name="Yun Q."/>
            <person name="Hollingsworth P."/>
            <person name="Dao Z."/>
            <person name="Luo G."/>
            <person name="Guo H."/>
            <person name="Ma Y."/>
            <person name="Sun W."/>
        </authorList>
    </citation>
    <scope>NUCLEOTIDE SEQUENCE [LARGE SCALE GENOMIC DNA]</scope>
    <source>
        <strain evidence="4">cv. Malutang</strain>
    </source>
</reference>
<dbReference type="AlphaFoldDB" id="A0A5C7IGW8"/>
<evidence type="ECO:0000259" key="2">
    <source>
        <dbReference type="Pfam" id="PF13968"/>
    </source>
</evidence>
<dbReference type="InterPro" id="IPR007658">
    <property type="entry name" value="DUF594"/>
</dbReference>
<dbReference type="Pfam" id="PF04578">
    <property type="entry name" value="DUF594"/>
    <property type="match status" value="1"/>
</dbReference>
<feature type="transmembrane region" description="Helical" evidence="1">
    <location>
        <begin position="106"/>
        <end position="126"/>
    </location>
</feature>
<keyword evidence="1" id="KW-1133">Transmembrane helix</keyword>
<proteinExistence type="predicted"/>
<dbReference type="PANTHER" id="PTHR31325">
    <property type="entry name" value="OS01G0798800 PROTEIN-RELATED"/>
    <property type="match status" value="1"/>
</dbReference>
<feature type="transmembrane region" description="Helical" evidence="1">
    <location>
        <begin position="337"/>
        <end position="358"/>
    </location>
</feature>
<dbReference type="Proteomes" id="UP000323000">
    <property type="component" value="Chromosome 2"/>
</dbReference>
<evidence type="ECO:0000313" key="3">
    <source>
        <dbReference type="EMBL" id="TXG68381.1"/>
    </source>
</evidence>
<dbReference type="EMBL" id="VAHF01000002">
    <property type="protein sequence ID" value="TXG68381.1"/>
    <property type="molecule type" value="Genomic_DNA"/>
</dbReference>
<keyword evidence="1" id="KW-0472">Membrane</keyword>
<feature type="transmembrane region" description="Helical" evidence="1">
    <location>
        <begin position="48"/>
        <end position="68"/>
    </location>
</feature>
<feature type="transmembrane region" description="Helical" evidence="1">
    <location>
        <begin position="304"/>
        <end position="325"/>
    </location>
</feature>
<dbReference type="Pfam" id="PF13968">
    <property type="entry name" value="DUF4220"/>
    <property type="match status" value="1"/>
</dbReference>
<keyword evidence="4" id="KW-1185">Reference proteome</keyword>
<keyword evidence="1" id="KW-0812">Transmembrane</keyword>
<feature type="transmembrane region" description="Helical" evidence="1">
    <location>
        <begin position="80"/>
        <end position="99"/>
    </location>
</feature>
<name>A0A5C7IGW8_9ROSI</name>
<dbReference type="OrthoDB" id="1689146at2759"/>
<feature type="domain" description="DUF4220" evidence="2">
    <location>
        <begin position="51"/>
        <end position="405"/>
    </location>
</feature>
<evidence type="ECO:0000313" key="4">
    <source>
        <dbReference type="Proteomes" id="UP000323000"/>
    </source>
</evidence>
<dbReference type="InterPro" id="IPR025315">
    <property type="entry name" value="DUF4220"/>
</dbReference>
<accession>A0A5C7IGW8</accession>
<gene>
    <name evidence="3" type="ORF">EZV62_003316</name>
</gene>